<proteinExistence type="predicted"/>
<dbReference type="EMBL" id="JAQIZT010000003">
    <property type="protein sequence ID" value="KAJ7003987.1"/>
    <property type="molecule type" value="Genomic_DNA"/>
</dbReference>
<dbReference type="PANTHER" id="PTHR47650">
    <property type="entry name" value="ZINC FINGER CCCH DOMAIN-CONTAINING PROTEIN 22"/>
    <property type="match status" value="1"/>
</dbReference>
<evidence type="ECO:0000259" key="1">
    <source>
        <dbReference type="PROSITE" id="PS50174"/>
    </source>
</evidence>
<dbReference type="AlphaFoldDB" id="A0AAD6R937"/>
<comment type="caution">
    <text evidence="2">The sequence shown here is derived from an EMBL/GenBank/DDBJ whole genome shotgun (WGS) entry which is preliminary data.</text>
</comment>
<dbReference type="PANTHER" id="PTHR47650:SF2">
    <property type="entry name" value="ZINC FINGER CCCH DOMAIN-CONTAINING PROTEIN 22"/>
    <property type="match status" value="1"/>
</dbReference>
<dbReference type="GO" id="GO:0003676">
    <property type="term" value="F:nucleic acid binding"/>
    <property type="evidence" value="ECO:0007669"/>
    <property type="project" value="InterPro"/>
</dbReference>
<protein>
    <recommendedName>
        <fullName evidence="1">G-patch domain-containing protein</fullName>
    </recommendedName>
</protein>
<dbReference type="PROSITE" id="PS50174">
    <property type="entry name" value="G_PATCH"/>
    <property type="match status" value="1"/>
</dbReference>
<sequence length="68" mass="7671">MANMGYREGMRLGASGQGMLDPISLNVLPPKQSLLWIISKRGDQLRSRKIKAQKRRKSVGEICLLLMM</sequence>
<organism evidence="2 3">
    <name type="scientific">Populus alba x Populus x berolinensis</name>
    <dbReference type="NCBI Taxonomy" id="444605"/>
    <lineage>
        <taxon>Eukaryota</taxon>
        <taxon>Viridiplantae</taxon>
        <taxon>Streptophyta</taxon>
        <taxon>Embryophyta</taxon>
        <taxon>Tracheophyta</taxon>
        <taxon>Spermatophyta</taxon>
        <taxon>Magnoliopsida</taxon>
        <taxon>eudicotyledons</taxon>
        <taxon>Gunneridae</taxon>
        <taxon>Pentapetalae</taxon>
        <taxon>rosids</taxon>
        <taxon>fabids</taxon>
        <taxon>Malpighiales</taxon>
        <taxon>Salicaceae</taxon>
        <taxon>Saliceae</taxon>
        <taxon>Populus</taxon>
    </lineage>
</organism>
<reference evidence="2" key="1">
    <citation type="journal article" date="2023" name="Mol. Ecol. Resour.">
        <title>Chromosome-level genome assembly of a triploid poplar Populus alba 'Berolinensis'.</title>
        <authorList>
            <person name="Chen S."/>
            <person name="Yu Y."/>
            <person name="Wang X."/>
            <person name="Wang S."/>
            <person name="Zhang T."/>
            <person name="Zhou Y."/>
            <person name="He R."/>
            <person name="Meng N."/>
            <person name="Wang Y."/>
            <person name="Liu W."/>
            <person name="Liu Z."/>
            <person name="Liu J."/>
            <person name="Guo Q."/>
            <person name="Huang H."/>
            <person name="Sederoff R.R."/>
            <person name="Wang G."/>
            <person name="Qu G."/>
            <person name="Chen S."/>
        </authorList>
    </citation>
    <scope>NUCLEOTIDE SEQUENCE</scope>
    <source>
        <strain evidence="2">SC-2020</strain>
    </source>
</reference>
<evidence type="ECO:0000313" key="2">
    <source>
        <dbReference type="EMBL" id="KAJ7003987.1"/>
    </source>
</evidence>
<gene>
    <name evidence="2" type="ORF">NC653_009006</name>
</gene>
<accession>A0AAD6R937</accession>
<evidence type="ECO:0000313" key="3">
    <source>
        <dbReference type="Proteomes" id="UP001164929"/>
    </source>
</evidence>
<dbReference type="Proteomes" id="UP001164929">
    <property type="component" value="Chromosome 3"/>
</dbReference>
<keyword evidence="3" id="KW-1185">Reference proteome</keyword>
<name>A0AAD6R937_9ROSI</name>
<feature type="domain" description="G-patch" evidence="1">
    <location>
        <begin position="1"/>
        <end position="23"/>
    </location>
</feature>
<dbReference type="Pfam" id="PF01585">
    <property type="entry name" value="G-patch"/>
    <property type="match status" value="1"/>
</dbReference>
<dbReference type="InterPro" id="IPR000467">
    <property type="entry name" value="G_patch_dom"/>
</dbReference>